<comment type="subcellular location">
    <subcellularLocation>
        <location evidence="1">Membrane</location>
        <topology evidence="1">Multi-pass membrane protein</topology>
    </subcellularLocation>
</comment>
<evidence type="ECO:0000256" key="3">
    <source>
        <dbReference type="ARBA" id="ARBA00022692"/>
    </source>
</evidence>
<dbReference type="GO" id="GO:0006508">
    <property type="term" value="P:proteolysis"/>
    <property type="evidence" value="ECO:0007669"/>
    <property type="project" value="UniProtKB-KW"/>
</dbReference>
<evidence type="ECO:0000256" key="1">
    <source>
        <dbReference type="ARBA" id="ARBA00004141"/>
    </source>
</evidence>
<evidence type="ECO:0000256" key="4">
    <source>
        <dbReference type="ARBA" id="ARBA00022801"/>
    </source>
</evidence>
<evidence type="ECO:0000256" key="2">
    <source>
        <dbReference type="ARBA" id="ARBA00009045"/>
    </source>
</evidence>
<keyword evidence="5 7" id="KW-1133">Transmembrane helix</keyword>
<dbReference type="AlphaFoldDB" id="A0A6M0CIB8"/>
<dbReference type="InterPro" id="IPR046483">
    <property type="entry name" value="DUF6576"/>
</dbReference>
<evidence type="ECO:0000313" key="11">
    <source>
        <dbReference type="Proteomes" id="UP000474296"/>
    </source>
</evidence>
<feature type="transmembrane region" description="Helical" evidence="7">
    <location>
        <begin position="190"/>
        <end position="208"/>
    </location>
</feature>
<evidence type="ECO:0000259" key="8">
    <source>
        <dbReference type="Pfam" id="PF01694"/>
    </source>
</evidence>
<feature type="transmembrane region" description="Helical" evidence="7">
    <location>
        <begin position="104"/>
        <end position="123"/>
    </location>
</feature>
<sequence>MSLMQDIRYKMTRLNFAEKLIVVNVIIFVAPLLLRSILFLFKIALPDYFSWFEVDSNLKEFITKPWTLVTYSFFHLTFGHIFWNMVILYLFTNSFFNLFDSRRFINVFFLGVIAGGLLFISFYNIFPVFENHAEMIGASAGVNAVCIFMCTYSPNSEFRFFSFRIKFWWIGVFVLLKDFIGIAGDNSGGAIAHLGGAAIGFFLARGLLNGKDYGEWFSKLIDGFSSMFQPEKRSPLKTVHKQKTKKTTAKKQTKTVDQQKIDTILDKISKSGYESLTKQEKDFLFQAGKDN</sequence>
<dbReference type="Proteomes" id="UP000474296">
    <property type="component" value="Unassembled WGS sequence"/>
</dbReference>
<evidence type="ECO:0000256" key="7">
    <source>
        <dbReference type="SAM" id="Phobius"/>
    </source>
</evidence>
<name>A0A6M0CIB8_9FLAO</name>
<comment type="caution">
    <text evidence="10">The sequence shown here is derived from an EMBL/GenBank/DDBJ whole genome shotgun (WGS) entry which is preliminary data.</text>
</comment>
<evidence type="ECO:0000259" key="9">
    <source>
        <dbReference type="Pfam" id="PF20216"/>
    </source>
</evidence>
<dbReference type="EMBL" id="JAABOQ010000001">
    <property type="protein sequence ID" value="NER15679.1"/>
    <property type="molecule type" value="Genomic_DNA"/>
</dbReference>
<evidence type="ECO:0000313" key="10">
    <source>
        <dbReference type="EMBL" id="NER15679.1"/>
    </source>
</evidence>
<dbReference type="Pfam" id="PF20216">
    <property type="entry name" value="DUF6576"/>
    <property type="match status" value="1"/>
</dbReference>
<dbReference type="InterPro" id="IPR022764">
    <property type="entry name" value="Peptidase_S54_rhomboid_dom"/>
</dbReference>
<evidence type="ECO:0000256" key="6">
    <source>
        <dbReference type="ARBA" id="ARBA00023136"/>
    </source>
</evidence>
<keyword evidence="11" id="KW-1185">Reference proteome</keyword>
<keyword evidence="3 7" id="KW-0812">Transmembrane</keyword>
<feature type="transmembrane region" description="Helical" evidence="7">
    <location>
        <begin position="167"/>
        <end position="184"/>
    </location>
</feature>
<feature type="domain" description="DUF6576" evidence="9">
    <location>
        <begin position="253"/>
        <end position="284"/>
    </location>
</feature>
<dbReference type="Gene3D" id="1.20.1540.10">
    <property type="entry name" value="Rhomboid-like"/>
    <property type="match status" value="1"/>
</dbReference>
<dbReference type="InterPro" id="IPR035952">
    <property type="entry name" value="Rhomboid-like_sf"/>
</dbReference>
<feature type="transmembrane region" description="Helical" evidence="7">
    <location>
        <begin position="135"/>
        <end position="155"/>
    </location>
</feature>
<organism evidence="10 11">
    <name type="scientific">Spongiivirga citrea</name>
    <dbReference type="NCBI Taxonomy" id="1481457"/>
    <lineage>
        <taxon>Bacteria</taxon>
        <taxon>Pseudomonadati</taxon>
        <taxon>Bacteroidota</taxon>
        <taxon>Flavobacteriia</taxon>
        <taxon>Flavobacteriales</taxon>
        <taxon>Flavobacteriaceae</taxon>
        <taxon>Spongiivirga</taxon>
    </lineage>
</organism>
<feature type="transmembrane region" description="Helical" evidence="7">
    <location>
        <begin position="21"/>
        <end position="45"/>
    </location>
</feature>
<accession>A0A6M0CIB8</accession>
<reference evidence="10 11" key="1">
    <citation type="submission" date="2020-01" db="EMBL/GenBank/DDBJ databases">
        <title>Spongiivirga citrea KCTC 32990T.</title>
        <authorList>
            <person name="Wang G."/>
        </authorList>
    </citation>
    <scope>NUCLEOTIDE SEQUENCE [LARGE SCALE GENOMIC DNA]</scope>
    <source>
        <strain evidence="10 11">KCTC 32990</strain>
    </source>
</reference>
<gene>
    <name evidence="10" type="ORF">GWK10_00555</name>
</gene>
<evidence type="ECO:0000256" key="5">
    <source>
        <dbReference type="ARBA" id="ARBA00022989"/>
    </source>
</evidence>
<feature type="transmembrane region" description="Helical" evidence="7">
    <location>
        <begin position="65"/>
        <end position="92"/>
    </location>
</feature>
<dbReference type="GO" id="GO:0016020">
    <property type="term" value="C:membrane"/>
    <property type="evidence" value="ECO:0007669"/>
    <property type="project" value="UniProtKB-SubCell"/>
</dbReference>
<dbReference type="InterPro" id="IPR050925">
    <property type="entry name" value="Rhomboid_protease_S54"/>
</dbReference>
<dbReference type="PANTHER" id="PTHR43731">
    <property type="entry name" value="RHOMBOID PROTEASE"/>
    <property type="match status" value="1"/>
</dbReference>
<proteinExistence type="inferred from homology"/>
<protein>
    <submittedName>
        <fullName evidence="10">Rhomboid family intramembrane serine protease</fullName>
    </submittedName>
</protein>
<dbReference type="Pfam" id="PF01694">
    <property type="entry name" value="Rhomboid"/>
    <property type="match status" value="1"/>
</dbReference>
<dbReference type="GO" id="GO:0004252">
    <property type="term" value="F:serine-type endopeptidase activity"/>
    <property type="evidence" value="ECO:0007669"/>
    <property type="project" value="InterPro"/>
</dbReference>
<feature type="domain" description="Peptidase S54 rhomboid" evidence="8">
    <location>
        <begin position="65"/>
        <end position="207"/>
    </location>
</feature>
<dbReference type="SUPFAM" id="SSF144091">
    <property type="entry name" value="Rhomboid-like"/>
    <property type="match status" value="1"/>
</dbReference>
<keyword evidence="4" id="KW-0378">Hydrolase</keyword>
<keyword evidence="10" id="KW-0645">Protease</keyword>
<keyword evidence="6 7" id="KW-0472">Membrane</keyword>
<dbReference type="PANTHER" id="PTHR43731:SF14">
    <property type="entry name" value="PRESENILIN-ASSOCIATED RHOMBOID-LIKE PROTEIN, MITOCHONDRIAL"/>
    <property type="match status" value="1"/>
</dbReference>
<dbReference type="RefSeq" id="WP_164028955.1">
    <property type="nucleotide sequence ID" value="NZ_JAABOQ010000001.1"/>
</dbReference>
<comment type="similarity">
    <text evidence="2">Belongs to the peptidase S54 family.</text>
</comment>